<evidence type="ECO:0000256" key="1">
    <source>
        <dbReference type="SAM" id="MobiDB-lite"/>
    </source>
</evidence>
<comment type="caution">
    <text evidence="2">The sequence shown here is derived from an EMBL/GenBank/DDBJ whole genome shotgun (WGS) entry which is preliminary data.</text>
</comment>
<dbReference type="EMBL" id="JANPWB010000002">
    <property type="protein sequence ID" value="KAJ1205567.1"/>
    <property type="molecule type" value="Genomic_DNA"/>
</dbReference>
<dbReference type="Proteomes" id="UP001066276">
    <property type="component" value="Chromosome 1_2"/>
</dbReference>
<gene>
    <name evidence="2" type="ORF">NDU88_000995</name>
</gene>
<proteinExistence type="predicted"/>
<protein>
    <submittedName>
        <fullName evidence="2">Uncharacterized protein</fullName>
    </submittedName>
</protein>
<dbReference type="AlphaFoldDB" id="A0AAV7VVN9"/>
<name>A0AAV7VVN9_PLEWA</name>
<evidence type="ECO:0000313" key="3">
    <source>
        <dbReference type="Proteomes" id="UP001066276"/>
    </source>
</evidence>
<accession>A0AAV7VVN9</accession>
<sequence length="132" mass="14315">MTSQPGGEGKAGPRAASQMASLKKAGTWAGRAKEVFSGPCDGRGSEPADVAAPKRQRPTPTEWHRGHNAAPRRTPQEDVEWHSDTCHGEAQGAHASGMVPLDSSRKERAVSIRFIFSPLFLGRHLTCENIFR</sequence>
<reference evidence="2" key="1">
    <citation type="journal article" date="2022" name="bioRxiv">
        <title>Sequencing and chromosome-scale assembly of the giantPleurodeles waltlgenome.</title>
        <authorList>
            <person name="Brown T."/>
            <person name="Elewa A."/>
            <person name="Iarovenko S."/>
            <person name="Subramanian E."/>
            <person name="Araus A.J."/>
            <person name="Petzold A."/>
            <person name="Susuki M."/>
            <person name="Suzuki K.-i.T."/>
            <person name="Hayashi T."/>
            <person name="Toyoda A."/>
            <person name="Oliveira C."/>
            <person name="Osipova E."/>
            <person name="Leigh N.D."/>
            <person name="Simon A."/>
            <person name="Yun M.H."/>
        </authorList>
    </citation>
    <scope>NUCLEOTIDE SEQUENCE</scope>
    <source>
        <strain evidence="2">20211129_DDA</strain>
        <tissue evidence="2">Liver</tissue>
    </source>
</reference>
<feature type="compositionally biased region" description="Gly residues" evidence="1">
    <location>
        <begin position="1"/>
        <end position="10"/>
    </location>
</feature>
<organism evidence="2 3">
    <name type="scientific">Pleurodeles waltl</name>
    <name type="common">Iberian ribbed newt</name>
    <dbReference type="NCBI Taxonomy" id="8319"/>
    <lineage>
        <taxon>Eukaryota</taxon>
        <taxon>Metazoa</taxon>
        <taxon>Chordata</taxon>
        <taxon>Craniata</taxon>
        <taxon>Vertebrata</taxon>
        <taxon>Euteleostomi</taxon>
        <taxon>Amphibia</taxon>
        <taxon>Batrachia</taxon>
        <taxon>Caudata</taxon>
        <taxon>Salamandroidea</taxon>
        <taxon>Salamandridae</taxon>
        <taxon>Pleurodelinae</taxon>
        <taxon>Pleurodeles</taxon>
    </lineage>
</organism>
<feature type="compositionally biased region" description="Basic and acidic residues" evidence="1">
    <location>
        <begin position="74"/>
        <end position="87"/>
    </location>
</feature>
<feature type="region of interest" description="Disordered" evidence="1">
    <location>
        <begin position="1"/>
        <end position="103"/>
    </location>
</feature>
<evidence type="ECO:0000313" key="2">
    <source>
        <dbReference type="EMBL" id="KAJ1205567.1"/>
    </source>
</evidence>
<keyword evidence="3" id="KW-1185">Reference proteome</keyword>